<dbReference type="NCBIfam" id="NF005141">
    <property type="entry name" value="PRK06590.1"/>
    <property type="match status" value="1"/>
</dbReference>
<feature type="transmembrane region" description="Helical" evidence="6">
    <location>
        <begin position="6"/>
        <end position="27"/>
    </location>
</feature>
<evidence type="ECO:0000256" key="2">
    <source>
        <dbReference type="ARBA" id="ARBA00022692"/>
    </source>
</evidence>
<dbReference type="PRINTS" id="PR01434">
    <property type="entry name" value="NADHDHGNASE5"/>
</dbReference>
<feature type="domain" description="NADH:quinone oxidoreductase/Mrp antiporter transmembrane" evidence="7">
    <location>
        <begin position="141"/>
        <end position="442"/>
    </location>
</feature>
<feature type="domain" description="NADH-Ubiquinone oxidoreductase (complex I) chain 5 N-terminal" evidence="8">
    <location>
        <begin position="75"/>
        <end position="125"/>
    </location>
</feature>
<feature type="transmembrane region" description="Helical" evidence="6">
    <location>
        <begin position="323"/>
        <end position="349"/>
    </location>
</feature>
<evidence type="ECO:0000256" key="6">
    <source>
        <dbReference type="SAM" id="Phobius"/>
    </source>
</evidence>
<feature type="transmembrane region" description="Helical" evidence="6">
    <location>
        <begin position="187"/>
        <end position="210"/>
    </location>
</feature>
<dbReference type="GO" id="GO:0008137">
    <property type="term" value="F:NADH dehydrogenase (ubiquinone) activity"/>
    <property type="evidence" value="ECO:0007669"/>
    <property type="project" value="InterPro"/>
</dbReference>
<feature type="transmembrane region" description="Helical" evidence="6">
    <location>
        <begin position="525"/>
        <end position="546"/>
    </location>
</feature>
<feature type="transmembrane region" description="Helical" evidence="6">
    <location>
        <begin position="295"/>
        <end position="316"/>
    </location>
</feature>
<name>A0A2Z4Y3K4_SUMC1</name>
<evidence type="ECO:0000256" key="4">
    <source>
        <dbReference type="ARBA" id="ARBA00023136"/>
    </source>
</evidence>
<protein>
    <submittedName>
        <fullName evidence="9">NADH-ubiquinone oxidoreductase chain L</fullName>
    </submittedName>
</protein>
<evidence type="ECO:0000259" key="7">
    <source>
        <dbReference type="Pfam" id="PF00361"/>
    </source>
</evidence>
<keyword evidence="9" id="KW-0830">Ubiquinone</keyword>
<dbReference type="InterPro" id="IPR001516">
    <property type="entry name" value="Proton_antipo_N"/>
</dbReference>
<dbReference type="AlphaFoldDB" id="A0A2Z4Y3K4"/>
<dbReference type="Gene3D" id="1.20.5.2700">
    <property type="match status" value="1"/>
</dbReference>
<feature type="transmembrane region" description="Helical" evidence="6">
    <location>
        <begin position="92"/>
        <end position="112"/>
    </location>
</feature>
<dbReference type="InterPro" id="IPR018393">
    <property type="entry name" value="NADHpl_OxRdtase_5_subgr"/>
</dbReference>
<comment type="subcellular location">
    <subcellularLocation>
        <location evidence="1">Endomembrane system</location>
        <topology evidence="1">Multi-pass membrane protein</topology>
    </subcellularLocation>
    <subcellularLocation>
        <location evidence="5">Membrane</location>
        <topology evidence="5">Multi-pass membrane protein</topology>
    </subcellularLocation>
</comment>
<feature type="transmembrane region" description="Helical" evidence="6">
    <location>
        <begin position="265"/>
        <end position="283"/>
    </location>
</feature>
<dbReference type="Pfam" id="PF00361">
    <property type="entry name" value="Proton_antipo_M"/>
    <property type="match status" value="1"/>
</dbReference>
<dbReference type="PANTHER" id="PTHR42829:SF2">
    <property type="entry name" value="NADH-UBIQUINONE OXIDOREDUCTASE CHAIN 5"/>
    <property type="match status" value="1"/>
</dbReference>
<dbReference type="InterPro" id="IPR001750">
    <property type="entry name" value="ND/Mrp_TM"/>
</dbReference>
<dbReference type="PRINTS" id="PR01435">
    <property type="entry name" value="NPOXDRDTASE5"/>
</dbReference>
<dbReference type="GO" id="GO:0012505">
    <property type="term" value="C:endomembrane system"/>
    <property type="evidence" value="ECO:0007669"/>
    <property type="project" value="UniProtKB-SubCell"/>
</dbReference>
<evidence type="ECO:0000259" key="8">
    <source>
        <dbReference type="Pfam" id="PF00662"/>
    </source>
</evidence>
<keyword evidence="2 5" id="KW-0812">Transmembrane</keyword>
<proteinExistence type="predicted"/>
<keyword evidence="4 6" id="KW-0472">Membrane</keyword>
<evidence type="ECO:0000313" key="9">
    <source>
        <dbReference type="EMBL" id="AXA35694.1"/>
    </source>
</evidence>
<sequence>MFHSSGQPVLALIPTFALIGALLIFIFAKRLSPKAAGKIACIASGLSFLWVIISGASLLNNKTPDSTYHEVLWHWVNAGFVQGNVGFYLDRLSLVFALIVSGVGWLIHLYSYAYMDGDEGEKRFFAYLNLFVFSMLVLVLADNAFFMFLGWEGVGACSFLLIGHWYQKSENVVAAQKAFLVTRFGDIFLILGILVCARLAGVAFPSLGGFENVLKMESVPEFWGMSGRAVLLLGGLLLLAGATGKSAQLPLQVWLPDAMAGPTPVSALIHAATMVTAGVYLIARFHSLFVLVPELMTAVALVGLLTAFYGATCAIVQADIKRVLAYSTISQIGYMVLGLGVGAFSLGVFHFFTHAFYKALLFLAAGTVIHSLHGEQNIFNMGGLRRELPGVFWAFLAGAASLAGIPLITAGFFSKDAILWSSLTTQFGSAPIYALGLFTALLTAIYSFRLILLVFYGTPRHSHHVHKPTPLLVWPLYVLAIFAVLTGYLNVPVALGGNAWWEHFLEPVFGEREARPLVHEHSKELIATAIGGVVALIGAGFAWLLYGPQATRIILAPAIPAGEIQNDTPAPYHSRIANFLFRGWGMDALYMGVFVRGFKVTARLANFVDNYLVDGCIYELLALIVRALHSLVIFFQNSRVSRYALVMLFGAAAIATILITRLH</sequence>
<evidence type="ECO:0000256" key="3">
    <source>
        <dbReference type="ARBA" id="ARBA00022989"/>
    </source>
</evidence>
<dbReference type="NCBIfam" id="TIGR01974">
    <property type="entry name" value="NDH_I_L"/>
    <property type="match status" value="1"/>
</dbReference>
<feature type="transmembrane region" description="Helical" evidence="6">
    <location>
        <begin position="39"/>
        <end position="59"/>
    </location>
</feature>
<organism evidence="9 10">
    <name type="scientific">Sumerlaea chitinivorans</name>
    <dbReference type="NCBI Taxonomy" id="2250252"/>
    <lineage>
        <taxon>Bacteria</taxon>
        <taxon>Candidatus Sumerlaeota</taxon>
        <taxon>Candidatus Sumerlaeia</taxon>
        <taxon>Candidatus Sumerlaeales</taxon>
        <taxon>Candidatus Sumerlaeaceae</taxon>
        <taxon>Candidatus Sumerlaea</taxon>
    </lineage>
</organism>
<dbReference type="Proteomes" id="UP000262583">
    <property type="component" value="Chromosome"/>
</dbReference>
<dbReference type="GO" id="GO:0003954">
    <property type="term" value="F:NADH dehydrogenase activity"/>
    <property type="evidence" value="ECO:0007669"/>
    <property type="project" value="TreeGrafter"/>
</dbReference>
<gene>
    <name evidence="9" type="ORF">BRCON_0917</name>
</gene>
<feature type="transmembrane region" description="Helical" evidence="6">
    <location>
        <begin position="124"/>
        <end position="141"/>
    </location>
</feature>
<dbReference type="GO" id="GO:0042773">
    <property type="term" value="P:ATP synthesis coupled electron transport"/>
    <property type="evidence" value="ECO:0007669"/>
    <property type="project" value="InterPro"/>
</dbReference>
<feature type="transmembrane region" description="Helical" evidence="6">
    <location>
        <begin position="643"/>
        <end position="662"/>
    </location>
</feature>
<feature type="transmembrane region" description="Helical" evidence="6">
    <location>
        <begin position="392"/>
        <end position="413"/>
    </location>
</feature>
<dbReference type="GO" id="GO:0016020">
    <property type="term" value="C:membrane"/>
    <property type="evidence" value="ECO:0007669"/>
    <property type="project" value="UniProtKB-SubCell"/>
</dbReference>
<dbReference type="PANTHER" id="PTHR42829">
    <property type="entry name" value="NADH-UBIQUINONE OXIDOREDUCTASE CHAIN 5"/>
    <property type="match status" value="1"/>
</dbReference>
<feature type="transmembrane region" description="Helical" evidence="6">
    <location>
        <begin position="433"/>
        <end position="459"/>
    </location>
</feature>
<keyword evidence="3 6" id="KW-1133">Transmembrane helix</keyword>
<dbReference type="Pfam" id="PF00662">
    <property type="entry name" value="Proton_antipo_N"/>
    <property type="match status" value="1"/>
</dbReference>
<dbReference type="EMBL" id="CP030759">
    <property type="protein sequence ID" value="AXA35694.1"/>
    <property type="molecule type" value="Genomic_DNA"/>
</dbReference>
<dbReference type="KEGG" id="schv:BRCON_0917"/>
<dbReference type="GO" id="GO:0015990">
    <property type="term" value="P:electron transport coupled proton transport"/>
    <property type="evidence" value="ECO:0007669"/>
    <property type="project" value="TreeGrafter"/>
</dbReference>
<dbReference type="InterPro" id="IPR003945">
    <property type="entry name" value="NU5C-like"/>
</dbReference>
<accession>A0A2Z4Y3K4</accession>
<feature type="transmembrane region" description="Helical" evidence="6">
    <location>
        <begin position="222"/>
        <end position="244"/>
    </location>
</feature>
<evidence type="ECO:0000256" key="1">
    <source>
        <dbReference type="ARBA" id="ARBA00004127"/>
    </source>
</evidence>
<evidence type="ECO:0000313" key="10">
    <source>
        <dbReference type="Proteomes" id="UP000262583"/>
    </source>
</evidence>
<reference evidence="9 10" key="1">
    <citation type="submission" date="2018-05" db="EMBL/GenBank/DDBJ databases">
        <title>A metagenomic window into the 2 km-deep terrestrial subsurface aquifer revealed taxonomically and functionally diverse microbial community comprising novel uncultured bacterial lineages.</title>
        <authorList>
            <person name="Kadnikov V.V."/>
            <person name="Mardanov A.V."/>
            <person name="Beletsky A.V."/>
            <person name="Banks D."/>
            <person name="Pimenov N.V."/>
            <person name="Frank Y.A."/>
            <person name="Karnachuk O.V."/>
            <person name="Ravin N.V."/>
        </authorList>
    </citation>
    <scope>NUCLEOTIDE SEQUENCE [LARGE SCALE GENOMIC DNA]</scope>
    <source>
        <strain evidence="9">BY</strain>
    </source>
</reference>
<feature type="transmembrane region" description="Helical" evidence="6">
    <location>
        <begin position="471"/>
        <end position="491"/>
    </location>
</feature>
<evidence type="ECO:0000256" key="5">
    <source>
        <dbReference type="RuleBase" id="RU000320"/>
    </source>
</evidence>